<sequence>MSVRTHTWTTKSGEQRQAYLVQYSTAELDKRGKRKRHVKFFDRKKEADAFHAQVRVDVSKGVHVPASKSIAVEAAGRNWIDSCGDLERTTVDGYQQHLNLHINPYLGGVKLSALTVAIVRDWQDKLRKGVPAPGQTQAEPRTADMVKRVTTSLGSLIGDAVERGHVGTNVVRNLRANRKRGKERKAERRAKGRLKIGVDIPTPVEVDAILGAATGRWRPLLLVAVRCGLRASELRGLPWSEVDLKKGEIHVRQRADAYNRIGPPKSESGERTVPIPPATIKALKEWKLNCPRNASRELHYVFPNGEGNIENHANIVTRGLAPTLIAAKVTAPDDSEAPKYSGLHALRHFFASWCINRKVDGGLELPLKVVSERLGHSNIAITADLYGHLFPRSDDSKELAAAEGKFG</sequence>
<dbReference type="InterPro" id="IPR002104">
    <property type="entry name" value="Integrase_catalytic"/>
</dbReference>
<dbReference type="Proteomes" id="UP000030377">
    <property type="component" value="Unassembled WGS sequence"/>
</dbReference>
<dbReference type="InterPro" id="IPR044068">
    <property type="entry name" value="CB"/>
</dbReference>
<evidence type="ECO:0000259" key="6">
    <source>
        <dbReference type="PROSITE" id="PS51898"/>
    </source>
</evidence>
<dbReference type="EMBL" id="JRPN01000020">
    <property type="protein sequence ID" value="KGT76444.1"/>
    <property type="molecule type" value="Genomic_DNA"/>
</dbReference>
<keyword evidence="3 5" id="KW-0238">DNA-binding</keyword>
<dbReference type="SUPFAM" id="SSF56349">
    <property type="entry name" value="DNA breaking-rejoining enzymes"/>
    <property type="match status" value="1"/>
</dbReference>
<dbReference type="RefSeq" id="WP_041957716.1">
    <property type="nucleotide sequence ID" value="NZ_JRPN01000020.1"/>
</dbReference>
<protein>
    <submittedName>
        <fullName evidence="8">Integrase</fullName>
    </submittedName>
</protein>
<evidence type="ECO:0000256" key="4">
    <source>
        <dbReference type="ARBA" id="ARBA00023172"/>
    </source>
</evidence>
<dbReference type="GO" id="GO:0006310">
    <property type="term" value="P:DNA recombination"/>
    <property type="evidence" value="ECO:0007669"/>
    <property type="project" value="UniProtKB-KW"/>
</dbReference>
<dbReference type="PANTHER" id="PTHR30349">
    <property type="entry name" value="PHAGE INTEGRASE-RELATED"/>
    <property type="match status" value="1"/>
</dbReference>
<comment type="caution">
    <text evidence="8">The sequence shown here is derived from an EMBL/GenBank/DDBJ whole genome shotgun (WGS) entry which is preliminary data.</text>
</comment>
<evidence type="ECO:0000256" key="1">
    <source>
        <dbReference type="ARBA" id="ARBA00008857"/>
    </source>
</evidence>
<dbReference type="GO" id="GO:0003677">
    <property type="term" value="F:DNA binding"/>
    <property type="evidence" value="ECO:0007669"/>
    <property type="project" value="UniProtKB-UniRule"/>
</dbReference>
<evidence type="ECO:0000256" key="3">
    <source>
        <dbReference type="ARBA" id="ARBA00023125"/>
    </source>
</evidence>
<dbReference type="InterPro" id="IPR013762">
    <property type="entry name" value="Integrase-like_cat_sf"/>
</dbReference>
<keyword evidence="2" id="KW-0229">DNA integration</keyword>
<dbReference type="PROSITE" id="PS51900">
    <property type="entry name" value="CB"/>
    <property type="match status" value="1"/>
</dbReference>
<dbReference type="InterPro" id="IPR050090">
    <property type="entry name" value="Tyrosine_recombinase_XerCD"/>
</dbReference>
<reference evidence="8 9" key="1">
    <citation type="submission" date="2014-09" db="EMBL/GenBank/DDBJ databases">
        <title>Draft genome of Bradyrhizobium japonicum Is-34.</title>
        <authorList>
            <person name="Tsurumaru H."/>
            <person name="Yamakawa T."/>
            <person name="Hashimoto S."/>
            <person name="Okizaki K."/>
            <person name="Kanesaki Y."/>
            <person name="Yoshikawa H."/>
            <person name="Yajima S."/>
        </authorList>
    </citation>
    <scope>NUCLEOTIDE SEQUENCE [LARGE SCALE GENOMIC DNA]</scope>
    <source>
        <strain evidence="8 9">Is-34</strain>
    </source>
</reference>
<dbReference type="CDD" id="cd01189">
    <property type="entry name" value="INT_ICEBs1_C_like"/>
    <property type="match status" value="1"/>
</dbReference>
<evidence type="ECO:0000313" key="9">
    <source>
        <dbReference type="Proteomes" id="UP000030377"/>
    </source>
</evidence>
<dbReference type="InterPro" id="IPR011010">
    <property type="entry name" value="DNA_brk_join_enz"/>
</dbReference>
<name>A0A0A3XT32_BRAJP</name>
<comment type="similarity">
    <text evidence="1">Belongs to the 'phage' integrase family.</text>
</comment>
<dbReference type="InterPro" id="IPR010998">
    <property type="entry name" value="Integrase_recombinase_N"/>
</dbReference>
<evidence type="ECO:0000259" key="7">
    <source>
        <dbReference type="PROSITE" id="PS51900"/>
    </source>
</evidence>
<gene>
    <name evidence="8" type="ORF">MA20_27055</name>
</gene>
<dbReference type="GO" id="GO:0015074">
    <property type="term" value="P:DNA integration"/>
    <property type="evidence" value="ECO:0007669"/>
    <property type="project" value="UniProtKB-KW"/>
</dbReference>
<feature type="domain" description="Tyr recombinase" evidence="6">
    <location>
        <begin position="196"/>
        <end position="401"/>
    </location>
</feature>
<dbReference type="PANTHER" id="PTHR30349:SF41">
    <property type="entry name" value="INTEGRASE_RECOMBINASE PROTEIN MJ0367-RELATED"/>
    <property type="match status" value="1"/>
</dbReference>
<dbReference type="Pfam" id="PF00589">
    <property type="entry name" value="Phage_integrase"/>
    <property type="match status" value="1"/>
</dbReference>
<accession>A0A0A3XT32</accession>
<dbReference type="AlphaFoldDB" id="A0A0A3XT32"/>
<dbReference type="PROSITE" id="PS51898">
    <property type="entry name" value="TYR_RECOMBINASE"/>
    <property type="match status" value="1"/>
</dbReference>
<evidence type="ECO:0000256" key="5">
    <source>
        <dbReference type="PROSITE-ProRule" id="PRU01248"/>
    </source>
</evidence>
<dbReference type="Gene3D" id="1.10.443.10">
    <property type="entry name" value="Intergrase catalytic core"/>
    <property type="match status" value="1"/>
</dbReference>
<dbReference type="Pfam" id="PF14659">
    <property type="entry name" value="Phage_int_SAM_3"/>
    <property type="match status" value="1"/>
</dbReference>
<evidence type="ECO:0000256" key="2">
    <source>
        <dbReference type="ARBA" id="ARBA00022908"/>
    </source>
</evidence>
<proteinExistence type="inferred from homology"/>
<organism evidence="8 9">
    <name type="scientific">Bradyrhizobium japonicum</name>
    <dbReference type="NCBI Taxonomy" id="375"/>
    <lineage>
        <taxon>Bacteria</taxon>
        <taxon>Pseudomonadati</taxon>
        <taxon>Pseudomonadota</taxon>
        <taxon>Alphaproteobacteria</taxon>
        <taxon>Hyphomicrobiales</taxon>
        <taxon>Nitrobacteraceae</taxon>
        <taxon>Bradyrhizobium</taxon>
    </lineage>
</organism>
<feature type="domain" description="Core-binding (CB)" evidence="7">
    <location>
        <begin position="70"/>
        <end position="161"/>
    </location>
</feature>
<dbReference type="Gene3D" id="1.10.150.130">
    <property type="match status" value="1"/>
</dbReference>
<keyword evidence="4" id="KW-0233">DNA recombination</keyword>
<dbReference type="InterPro" id="IPR004107">
    <property type="entry name" value="Integrase_SAM-like_N"/>
</dbReference>
<evidence type="ECO:0000313" key="8">
    <source>
        <dbReference type="EMBL" id="KGT76444.1"/>
    </source>
</evidence>